<comment type="caution">
    <text evidence="6">The sequence shown here is derived from an EMBL/GenBank/DDBJ whole genome shotgun (WGS) entry which is preliminary data.</text>
</comment>
<evidence type="ECO:0000256" key="3">
    <source>
        <dbReference type="ARBA" id="ARBA00022989"/>
    </source>
</evidence>
<feature type="transmembrane region" description="Helical" evidence="5">
    <location>
        <begin position="31"/>
        <end position="59"/>
    </location>
</feature>
<protein>
    <submittedName>
        <fullName evidence="6">Energy-coupling factor transport system permease protein</fullName>
    </submittedName>
</protein>
<evidence type="ECO:0000256" key="1">
    <source>
        <dbReference type="ARBA" id="ARBA00004141"/>
    </source>
</evidence>
<sequence>MSKSSITVGQYISGKSILHQVEPRVKLISTFLIAIVLFSVQTWQAVGVSSLFVVSLMLLSRVSIVAMIASLRMVAVFLIIFSVFQVSAVREGAVLFTIGSFPIYQEGFWEAGLVFWRTMLLFLLAILLTATTKPFQITNAIERLLGPLKRIRVPVSDIALMMSIALRFIPILKNELFLIRRAQDARGFYTNKKSISKRITSFIPILVPLFVRSLKRAEDLAQAMEARGYKSNGKRTIWKQTNWAFSDTLALSVSVGTACLIMWL</sequence>
<dbReference type="Proteomes" id="UP001179280">
    <property type="component" value="Unassembled WGS sequence"/>
</dbReference>
<dbReference type="RefSeq" id="WP_204468748.1">
    <property type="nucleotide sequence ID" value="NZ_JAFBCV010000018.1"/>
</dbReference>
<evidence type="ECO:0000313" key="6">
    <source>
        <dbReference type="EMBL" id="MBM7840872.1"/>
    </source>
</evidence>
<evidence type="ECO:0000256" key="4">
    <source>
        <dbReference type="ARBA" id="ARBA00023136"/>
    </source>
</evidence>
<evidence type="ECO:0000256" key="2">
    <source>
        <dbReference type="ARBA" id="ARBA00022692"/>
    </source>
</evidence>
<feature type="transmembrane region" description="Helical" evidence="5">
    <location>
        <begin position="71"/>
        <end position="88"/>
    </location>
</feature>
<feature type="transmembrane region" description="Helical" evidence="5">
    <location>
        <begin position="108"/>
        <end position="130"/>
    </location>
</feature>
<dbReference type="EMBL" id="JAFBCV010000018">
    <property type="protein sequence ID" value="MBM7840872.1"/>
    <property type="molecule type" value="Genomic_DNA"/>
</dbReference>
<keyword evidence="2 5" id="KW-0812">Transmembrane</keyword>
<dbReference type="PANTHER" id="PTHR33514:SF13">
    <property type="entry name" value="PROTEIN ABCI12, CHLOROPLASTIC"/>
    <property type="match status" value="1"/>
</dbReference>
<accession>A0ABS2SZC4</accession>
<keyword evidence="3 5" id="KW-1133">Transmembrane helix</keyword>
<organism evidence="6 7">
    <name type="scientific">Shouchella xiaoxiensis</name>
    <dbReference type="NCBI Taxonomy" id="766895"/>
    <lineage>
        <taxon>Bacteria</taxon>
        <taxon>Bacillati</taxon>
        <taxon>Bacillota</taxon>
        <taxon>Bacilli</taxon>
        <taxon>Bacillales</taxon>
        <taxon>Bacillaceae</taxon>
        <taxon>Shouchella</taxon>
    </lineage>
</organism>
<gene>
    <name evidence="6" type="ORF">JOC54_004165</name>
</gene>
<name>A0ABS2SZC4_9BACI</name>
<reference evidence="6" key="1">
    <citation type="submission" date="2021-01" db="EMBL/GenBank/DDBJ databases">
        <title>Genomic Encyclopedia of Type Strains, Phase IV (KMG-IV): sequencing the most valuable type-strain genomes for metagenomic binning, comparative biology and taxonomic classification.</title>
        <authorList>
            <person name="Goeker M."/>
        </authorList>
    </citation>
    <scope>NUCLEOTIDE SEQUENCE</scope>
    <source>
        <strain evidence="6">DSM 21943</strain>
    </source>
</reference>
<dbReference type="PANTHER" id="PTHR33514">
    <property type="entry name" value="PROTEIN ABCI12, CHLOROPLASTIC"/>
    <property type="match status" value="1"/>
</dbReference>
<evidence type="ECO:0000256" key="5">
    <source>
        <dbReference type="SAM" id="Phobius"/>
    </source>
</evidence>
<evidence type="ECO:0000313" key="7">
    <source>
        <dbReference type="Proteomes" id="UP001179280"/>
    </source>
</evidence>
<keyword evidence="4 5" id="KW-0472">Membrane</keyword>
<dbReference type="CDD" id="cd16914">
    <property type="entry name" value="EcfT"/>
    <property type="match status" value="1"/>
</dbReference>
<comment type="subcellular location">
    <subcellularLocation>
        <location evidence="1">Membrane</location>
        <topology evidence="1">Multi-pass membrane protein</topology>
    </subcellularLocation>
</comment>
<dbReference type="Pfam" id="PF02361">
    <property type="entry name" value="CbiQ"/>
    <property type="match status" value="1"/>
</dbReference>
<dbReference type="InterPro" id="IPR003339">
    <property type="entry name" value="ABC/ECF_trnsptr_transmembrane"/>
</dbReference>
<keyword evidence="7" id="KW-1185">Reference proteome</keyword>
<proteinExistence type="predicted"/>